<feature type="region of interest" description="Disordered" evidence="4">
    <location>
        <begin position="95"/>
        <end position="125"/>
    </location>
</feature>
<feature type="compositionally biased region" description="Acidic residues" evidence="4">
    <location>
        <begin position="220"/>
        <end position="230"/>
    </location>
</feature>
<evidence type="ECO:0000259" key="5">
    <source>
        <dbReference type="PROSITE" id="PS01031"/>
    </source>
</evidence>
<dbReference type="InterPro" id="IPR002068">
    <property type="entry name" value="A-crystallin/Hsp20_dom"/>
</dbReference>
<comment type="similarity">
    <text evidence="2 3">Belongs to the small heat shock protein (HSP20) family.</text>
</comment>
<dbReference type="InterPro" id="IPR031107">
    <property type="entry name" value="Small_HSP"/>
</dbReference>
<feature type="region of interest" description="Disordered" evidence="4">
    <location>
        <begin position="211"/>
        <end position="230"/>
    </location>
</feature>
<keyword evidence="1" id="KW-0346">Stress response</keyword>
<name>A0A383W1G5_TETOB</name>
<dbReference type="Proteomes" id="UP000256970">
    <property type="component" value="Unassembled WGS sequence"/>
</dbReference>
<evidence type="ECO:0000313" key="7">
    <source>
        <dbReference type="Proteomes" id="UP000256970"/>
    </source>
</evidence>
<dbReference type="Gene3D" id="2.60.40.790">
    <property type="match status" value="1"/>
</dbReference>
<dbReference type="PANTHER" id="PTHR11527">
    <property type="entry name" value="HEAT-SHOCK PROTEIN 20 FAMILY MEMBER"/>
    <property type="match status" value="1"/>
</dbReference>
<evidence type="ECO:0000256" key="2">
    <source>
        <dbReference type="PROSITE-ProRule" id="PRU00285"/>
    </source>
</evidence>
<sequence>MAFVSVRAAPGLRAAAPTKSSRSSRPAAGVPSITARCRPFFSQPPRAFYRNAAAWDANDADAMRDMMKDMAKQWKETGSVSGRVYWPGGGVEFGPKGCKPASSSSQQQQQQQQQGKSGTPQLPIDVADAPEGFYTLYADVPGLAKADLSIKLSKERVLTISGERKSPLADAPLQQQERVLGSFEQRWQLPEDAESEGISAKVADGVLTITVPKKQPQPEPQDEQQDIFIA</sequence>
<reference evidence="6 7" key="1">
    <citation type="submission" date="2016-10" db="EMBL/GenBank/DDBJ databases">
        <authorList>
            <person name="Cai Z."/>
        </authorList>
    </citation>
    <scope>NUCLEOTIDE SEQUENCE [LARGE SCALE GENOMIC DNA]</scope>
</reference>
<dbReference type="InterPro" id="IPR008978">
    <property type="entry name" value="HSP20-like_chaperone"/>
</dbReference>
<accession>A0A383W1G5</accession>
<dbReference type="EMBL" id="FNXT01001021">
    <property type="protein sequence ID" value="SZX70969.1"/>
    <property type="molecule type" value="Genomic_DNA"/>
</dbReference>
<feature type="region of interest" description="Disordered" evidence="4">
    <location>
        <begin position="1"/>
        <end position="30"/>
    </location>
</feature>
<dbReference type="SUPFAM" id="SSF49764">
    <property type="entry name" value="HSP20-like chaperones"/>
    <property type="match status" value="1"/>
</dbReference>
<evidence type="ECO:0000313" key="6">
    <source>
        <dbReference type="EMBL" id="SZX70969.1"/>
    </source>
</evidence>
<dbReference type="PROSITE" id="PS01031">
    <property type="entry name" value="SHSP"/>
    <property type="match status" value="1"/>
</dbReference>
<gene>
    <name evidence="6" type="ORF">BQ4739_LOCUS11124</name>
</gene>
<dbReference type="Pfam" id="PF00011">
    <property type="entry name" value="HSP20"/>
    <property type="match status" value="1"/>
</dbReference>
<feature type="compositionally biased region" description="Low complexity" evidence="4">
    <location>
        <begin position="102"/>
        <end position="114"/>
    </location>
</feature>
<dbReference type="CDD" id="cd06464">
    <property type="entry name" value="ACD_sHsps-like"/>
    <property type="match status" value="1"/>
</dbReference>
<evidence type="ECO:0000256" key="4">
    <source>
        <dbReference type="SAM" id="MobiDB-lite"/>
    </source>
</evidence>
<evidence type="ECO:0000256" key="1">
    <source>
        <dbReference type="ARBA" id="ARBA00023016"/>
    </source>
</evidence>
<organism evidence="6 7">
    <name type="scientific">Tetradesmus obliquus</name>
    <name type="common">Green alga</name>
    <name type="synonym">Acutodesmus obliquus</name>
    <dbReference type="NCBI Taxonomy" id="3088"/>
    <lineage>
        <taxon>Eukaryota</taxon>
        <taxon>Viridiplantae</taxon>
        <taxon>Chlorophyta</taxon>
        <taxon>core chlorophytes</taxon>
        <taxon>Chlorophyceae</taxon>
        <taxon>CS clade</taxon>
        <taxon>Sphaeropleales</taxon>
        <taxon>Scenedesmaceae</taxon>
        <taxon>Tetradesmus</taxon>
    </lineage>
</organism>
<proteinExistence type="inferred from homology"/>
<feature type="domain" description="SHSP" evidence="5">
    <location>
        <begin position="113"/>
        <end position="230"/>
    </location>
</feature>
<dbReference type="STRING" id="3088.A0A383W1G5"/>
<keyword evidence="7" id="KW-1185">Reference proteome</keyword>
<evidence type="ECO:0000256" key="3">
    <source>
        <dbReference type="RuleBase" id="RU003616"/>
    </source>
</evidence>
<dbReference type="AlphaFoldDB" id="A0A383W1G5"/>
<protein>
    <recommendedName>
        <fullName evidence="5">SHSP domain-containing protein</fullName>
    </recommendedName>
</protein>